<dbReference type="GO" id="GO:0005506">
    <property type="term" value="F:iron ion binding"/>
    <property type="evidence" value="ECO:0007669"/>
    <property type="project" value="InterPro"/>
</dbReference>
<proteinExistence type="inferred from homology"/>
<dbReference type="GO" id="GO:0004497">
    <property type="term" value="F:monooxygenase activity"/>
    <property type="evidence" value="ECO:0007669"/>
    <property type="project" value="UniProtKB-KW"/>
</dbReference>
<dbReference type="AlphaFoldDB" id="A0A1W2FYS6"/>
<evidence type="ECO:0000256" key="1">
    <source>
        <dbReference type="ARBA" id="ARBA00010617"/>
    </source>
</evidence>
<comment type="similarity">
    <text evidence="1 7">Belongs to the cytochrome P450 family.</text>
</comment>
<organism evidence="8 9">
    <name type="scientific">Kibdelosporangium aridum</name>
    <dbReference type="NCBI Taxonomy" id="2030"/>
    <lineage>
        <taxon>Bacteria</taxon>
        <taxon>Bacillati</taxon>
        <taxon>Actinomycetota</taxon>
        <taxon>Actinomycetes</taxon>
        <taxon>Pseudonocardiales</taxon>
        <taxon>Pseudonocardiaceae</taxon>
        <taxon>Kibdelosporangium</taxon>
    </lineage>
</organism>
<dbReference type="Proteomes" id="UP000192674">
    <property type="component" value="Unassembled WGS sequence"/>
</dbReference>
<evidence type="ECO:0000256" key="6">
    <source>
        <dbReference type="ARBA" id="ARBA00023033"/>
    </source>
</evidence>
<dbReference type="InterPro" id="IPR002397">
    <property type="entry name" value="Cyt_P450_B"/>
</dbReference>
<gene>
    <name evidence="8" type="ORF">SAMN05661093_10459</name>
</gene>
<keyword evidence="9" id="KW-1185">Reference proteome</keyword>
<dbReference type="RefSeq" id="WP_160097333.1">
    <property type="nucleotide sequence ID" value="NZ_FWXV01000017.1"/>
</dbReference>
<protein>
    <recommendedName>
        <fullName evidence="10">Cytochrome P450</fullName>
    </recommendedName>
</protein>
<evidence type="ECO:0000256" key="3">
    <source>
        <dbReference type="ARBA" id="ARBA00022723"/>
    </source>
</evidence>
<evidence type="ECO:0000256" key="5">
    <source>
        <dbReference type="ARBA" id="ARBA00023004"/>
    </source>
</evidence>
<name>A0A1W2FYS6_KIBAR</name>
<evidence type="ECO:0000313" key="9">
    <source>
        <dbReference type="Proteomes" id="UP000192674"/>
    </source>
</evidence>
<dbReference type="GO" id="GO:0016705">
    <property type="term" value="F:oxidoreductase activity, acting on paired donors, with incorporation or reduction of molecular oxygen"/>
    <property type="evidence" value="ECO:0007669"/>
    <property type="project" value="InterPro"/>
</dbReference>
<dbReference type="InterPro" id="IPR036396">
    <property type="entry name" value="Cyt_P450_sf"/>
</dbReference>
<accession>A0A1W2FYS6</accession>
<keyword evidence="6 7" id="KW-0503">Monooxygenase</keyword>
<sequence length="414" mass="45536">MLSFSDVRGIATTLATRAGSKLLAEAGDLVAATDSKRYHHNPYPVLERMRAKGPVYKGLSGIYALTSHSDCSQALKHPQMKVRPLPGKRDMFMTQTNALEGSFVLMDAPDHTRLRRVTAPAFRPKMMRQLRGKIEATTHRLLDQLGSEFDMMTDFAGPLPITVISDLLGIPDADTARFARYGMVIAEALDGLSTPAKVREYNAAYADIEQLFTRLMAERRTDPGDDVISVLVTAEAEEKVTTDELMTTCMLLLLAGFETTVNMIGNATVLFSEHPDQWDLLKAQPDLAPDAVEEVLRYESPVPVLTRFAHERVELGGGVLPAGVAVLFMIGAANRDPAVFPEPHRFDITRTRTVEHLAFGGGVHYCLGAPLSRLEGEIAFRAMAERFATIKLTGEPVRRLSSTIRGFSTIPVRV</sequence>
<dbReference type="Pfam" id="PF00067">
    <property type="entry name" value="p450"/>
    <property type="match status" value="1"/>
</dbReference>
<dbReference type="PANTHER" id="PTHR46696:SF1">
    <property type="entry name" value="CYTOCHROME P450 YJIB-RELATED"/>
    <property type="match status" value="1"/>
</dbReference>
<evidence type="ECO:0000313" key="8">
    <source>
        <dbReference type="EMBL" id="SMD26872.1"/>
    </source>
</evidence>
<dbReference type="EMBL" id="FWXV01000017">
    <property type="protein sequence ID" value="SMD26872.1"/>
    <property type="molecule type" value="Genomic_DNA"/>
</dbReference>
<dbReference type="Gene3D" id="1.10.630.10">
    <property type="entry name" value="Cytochrome P450"/>
    <property type="match status" value="1"/>
</dbReference>
<dbReference type="FunFam" id="1.10.630.10:FF:000018">
    <property type="entry name" value="Cytochrome P450 monooxygenase"/>
    <property type="match status" value="1"/>
</dbReference>
<reference evidence="8 9" key="1">
    <citation type="submission" date="2017-04" db="EMBL/GenBank/DDBJ databases">
        <authorList>
            <person name="Afonso C.L."/>
            <person name="Miller P.J."/>
            <person name="Scott M.A."/>
            <person name="Spackman E."/>
            <person name="Goraichik I."/>
            <person name="Dimitrov K.M."/>
            <person name="Suarez D.L."/>
            <person name="Swayne D.E."/>
        </authorList>
    </citation>
    <scope>NUCLEOTIDE SEQUENCE [LARGE SCALE GENOMIC DNA]</scope>
    <source>
        <strain evidence="8 9">DSM 43828</strain>
    </source>
</reference>
<dbReference type="OrthoDB" id="4156795at2"/>
<evidence type="ECO:0000256" key="2">
    <source>
        <dbReference type="ARBA" id="ARBA00022617"/>
    </source>
</evidence>
<keyword evidence="3 7" id="KW-0479">Metal-binding</keyword>
<dbReference type="InterPro" id="IPR017972">
    <property type="entry name" value="Cyt_P450_CS"/>
</dbReference>
<keyword evidence="2 7" id="KW-0349">Heme</keyword>
<dbReference type="PRINTS" id="PR00359">
    <property type="entry name" value="BP450"/>
</dbReference>
<keyword evidence="4 7" id="KW-0560">Oxidoreductase</keyword>
<dbReference type="PROSITE" id="PS00086">
    <property type="entry name" value="CYTOCHROME_P450"/>
    <property type="match status" value="1"/>
</dbReference>
<evidence type="ECO:0008006" key="10">
    <source>
        <dbReference type="Google" id="ProtNLM"/>
    </source>
</evidence>
<evidence type="ECO:0000256" key="7">
    <source>
        <dbReference type="RuleBase" id="RU000461"/>
    </source>
</evidence>
<dbReference type="CDD" id="cd20625">
    <property type="entry name" value="CYP164-like"/>
    <property type="match status" value="1"/>
</dbReference>
<dbReference type="InterPro" id="IPR001128">
    <property type="entry name" value="Cyt_P450"/>
</dbReference>
<dbReference type="GO" id="GO:0020037">
    <property type="term" value="F:heme binding"/>
    <property type="evidence" value="ECO:0007669"/>
    <property type="project" value="InterPro"/>
</dbReference>
<dbReference type="SUPFAM" id="SSF48264">
    <property type="entry name" value="Cytochrome P450"/>
    <property type="match status" value="1"/>
</dbReference>
<dbReference type="PANTHER" id="PTHR46696">
    <property type="entry name" value="P450, PUTATIVE (EUROFUNG)-RELATED"/>
    <property type="match status" value="1"/>
</dbReference>
<keyword evidence="5 7" id="KW-0408">Iron</keyword>
<evidence type="ECO:0000256" key="4">
    <source>
        <dbReference type="ARBA" id="ARBA00023002"/>
    </source>
</evidence>